<protein>
    <recommendedName>
        <fullName evidence="2">GYD domain-containing protein</fullName>
    </recommendedName>
</protein>
<organism evidence="1">
    <name type="scientific">marine metagenome</name>
    <dbReference type="NCBI Taxonomy" id="408172"/>
    <lineage>
        <taxon>unclassified sequences</taxon>
        <taxon>metagenomes</taxon>
        <taxon>ecological metagenomes</taxon>
    </lineage>
</organism>
<dbReference type="Pfam" id="PF08734">
    <property type="entry name" value="GYD"/>
    <property type="match status" value="1"/>
</dbReference>
<accession>A0A381V9I6</accession>
<gene>
    <name evidence="1" type="ORF">METZ01_LOCUS89181</name>
</gene>
<dbReference type="InterPro" id="IPR014845">
    <property type="entry name" value="GYD/TTHA1554"/>
</dbReference>
<reference evidence="1" key="1">
    <citation type="submission" date="2018-05" db="EMBL/GenBank/DDBJ databases">
        <authorList>
            <person name="Lanie J.A."/>
            <person name="Ng W.-L."/>
            <person name="Kazmierczak K.M."/>
            <person name="Andrzejewski T.M."/>
            <person name="Davidsen T.M."/>
            <person name="Wayne K.J."/>
            <person name="Tettelin H."/>
            <person name="Glass J.I."/>
            <person name="Rusch D."/>
            <person name="Podicherti R."/>
            <person name="Tsui H.-C.T."/>
            <person name="Winkler M.E."/>
        </authorList>
    </citation>
    <scope>NUCLEOTIDE SEQUENCE</scope>
</reference>
<dbReference type="EMBL" id="UINC01008062">
    <property type="protein sequence ID" value="SVA36327.1"/>
    <property type="molecule type" value="Genomic_DNA"/>
</dbReference>
<sequence length="106" mass="11178">MAKYLLQASYLVDGVNGLLKEGGTSRKATVEKLAQSMGGSLEVFYYGFGDNDVYAIVDVPDEATMIALSLAVNGTGALSLKTTVLVEPEVIDEASAKAINYRSPGQ</sequence>
<evidence type="ECO:0008006" key="2">
    <source>
        <dbReference type="Google" id="ProtNLM"/>
    </source>
</evidence>
<proteinExistence type="predicted"/>
<evidence type="ECO:0000313" key="1">
    <source>
        <dbReference type="EMBL" id="SVA36327.1"/>
    </source>
</evidence>
<name>A0A381V9I6_9ZZZZ</name>
<dbReference type="AlphaFoldDB" id="A0A381V9I6"/>